<protein>
    <submittedName>
        <fullName evidence="1">Uncharacterized protein</fullName>
    </submittedName>
</protein>
<dbReference type="RefSeq" id="XP_002485117.1">
    <property type="nucleotide sequence ID" value="XM_002485072.1"/>
</dbReference>
<evidence type="ECO:0000313" key="2">
    <source>
        <dbReference type="Proteomes" id="UP000001745"/>
    </source>
</evidence>
<proteinExistence type="predicted"/>
<gene>
    <name evidence="1" type="ORF">TSTA_046180</name>
</gene>
<evidence type="ECO:0000313" key="1">
    <source>
        <dbReference type="EMBL" id="EED15164.1"/>
    </source>
</evidence>
<sequence>MPLTPKMNETTPKPGHWEYQGLEDMYGGLNQTNANFTISGELIVNPEGPRLYKVEILLIGKDGRDLDWGKTIPKSSSTLHKVLITGLQFDQDTITYIKDPESDPAQQTCESAQTSYVLIKDNPDNILGGTCKIQPRTRFGPSEPPADEKTRCKCDCIVCFCNR</sequence>
<dbReference type="AlphaFoldDB" id="B8MJG4"/>
<dbReference type="GeneID" id="8099529"/>
<dbReference type="Proteomes" id="UP000001745">
    <property type="component" value="Unassembled WGS sequence"/>
</dbReference>
<dbReference type="EMBL" id="EQ962657">
    <property type="protein sequence ID" value="EED15164.1"/>
    <property type="molecule type" value="Genomic_DNA"/>
</dbReference>
<dbReference type="VEuPathDB" id="FungiDB:TSTA_046180"/>
<reference evidence="2" key="1">
    <citation type="journal article" date="2015" name="Genome Announc.">
        <title>Genome sequence of the AIDS-associated pathogen Penicillium marneffei (ATCC18224) and its near taxonomic relative Talaromyces stipitatus (ATCC10500).</title>
        <authorList>
            <person name="Nierman W.C."/>
            <person name="Fedorova-Abrams N.D."/>
            <person name="Andrianopoulos A."/>
        </authorList>
    </citation>
    <scope>NUCLEOTIDE SEQUENCE [LARGE SCALE GENOMIC DNA]</scope>
    <source>
        <strain evidence="2">ATCC 10500 / CBS 375.48 / QM 6759 / NRRL 1006</strain>
    </source>
</reference>
<keyword evidence="2" id="KW-1185">Reference proteome</keyword>
<organism evidence="1 2">
    <name type="scientific">Talaromyces stipitatus (strain ATCC 10500 / CBS 375.48 / QM 6759 / NRRL 1006)</name>
    <name type="common">Penicillium stipitatum</name>
    <dbReference type="NCBI Taxonomy" id="441959"/>
    <lineage>
        <taxon>Eukaryota</taxon>
        <taxon>Fungi</taxon>
        <taxon>Dikarya</taxon>
        <taxon>Ascomycota</taxon>
        <taxon>Pezizomycotina</taxon>
        <taxon>Eurotiomycetes</taxon>
        <taxon>Eurotiomycetidae</taxon>
        <taxon>Eurotiales</taxon>
        <taxon>Trichocomaceae</taxon>
        <taxon>Talaromyces</taxon>
        <taxon>Talaromyces sect. Talaromyces</taxon>
    </lineage>
</organism>
<name>B8MJG4_TALSN</name>
<dbReference type="HOGENOM" id="CLU_1628153_0_0_1"/>
<accession>B8MJG4</accession>
<dbReference type="InParanoid" id="B8MJG4"/>